<feature type="transmembrane region" description="Helical" evidence="1">
    <location>
        <begin position="42"/>
        <end position="61"/>
    </location>
</feature>
<organism evidence="3">
    <name type="scientific">Melampsora larici-populina (strain 98AG31 / pathotype 3-4-7)</name>
    <name type="common">Poplar leaf rust fungus</name>
    <dbReference type="NCBI Taxonomy" id="747676"/>
    <lineage>
        <taxon>Eukaryota</taxon>
        <taxon>Fungi</taxon>
        <taxon>Dikarya</taxon>
        <taxon>Basidiomycota</taxon>
        <taxon>Pucciniomycotina</taxon>
        <taxon>Pucciniomycetes</taxon>
        <taxon>Pucciniales</taxon>
        <taxon>Melampsoraceae</taxon>
        <taxon>Melampsora</taxon>
    </lineage>
</organism>
<keyword evidence="1" id="KW-0472">Membrane</keyword>
<keyword evidence="3" id="KW-1185">Reference proteome</keyword>
<keyword evidence="1" id="KW-0812">Transmembrane</keyword>
<keyword evidence="1" id="KW-1133">Transmembrane helix</keyword>
<dbReference type="AlphaFoldDB" id="F4RNM6"/>
<proteinExistence type="predicted"/>
<dbReference type="RefSeq" id="XP_007410659.1">
    <property type="nucleotide sequence ID" value="XM_007410597.1"/>
</dbReference>
<dbReference type="InParanoid" id="F4RNM6"/>
<dbReference type="KEGG" id="mlr:MELLADRAFT_63694"/>
<dbReference type="STRING" id="747676.F4RNM6"/>
<accession>F4RNM6</accession>
<protein>
    <submittedName>
        <fullName evidence="2">Uncharacterized protein</fullName>
    </submittedName>
</protein>
<name>F4RNM6_MELLP</name>
<dbReference type="HOGENOM" id="CLU_1835586_0_0_1"/>
<reference evidence="3" key="1">
    <citation type="journal article" date="2011" name="Proc. Natl. Acad. Sci. U.S.A.">
        <title>Obligate biotrophy features unraveled by the genomic analysis of rust fungi.</title>
        <authorList>
            <person name="Duplessis S."/>
            <person name="Cuomo C.A."/>
            <person name="Lin Y.-C."/>
            <person name="Aerts A."/>
            <person name="Tisserant E."/>
            <person name="Veneault-Fourrey C."/>
            <person name="Joly D.L."/>
            <person name="Hacquard S."/>
            <person name="Amselem J."/>
            <person name="Cantarel B.L."/>
            <person name="Chiu R."/>
            <person name="Coutinho P.M."/>
            <person name="Feau N."/>
            <person name="Field M."/>
            <person name="Frey P."/>
            <person name="Gelhaye E."/>
            <person name="Goldberg J."/>
            <person name="Grabherr M.G."/>
            <person name="Kodira C.D."/>
            <person name="Kohler A."/>
            <person name="Kuees U."/>
            <person name="Lindquist E.A."/>
            <person name="Lucas S.M."/>
            <person name="Mago R."/>
            <person name="Mauceli E."/>
            <person name="Morin E."/>
            <person name="Murat C."/>
            <person name="Pangilinan J.L."/>
            <person name="Park R."/>
            <person name="Pearson M."/>
            <person name="Quesneville H."/>
            <person name="Rouhier N."/>
            <person name="Sakthikumar S."/>
            <person name="Salamov A.A."/>
            <person name="Schmutz J."/>
            <person name="Selles B."/>
            <person name="Shapiro H."/>
            <person name="Tanguay P."/>
            <person name="Tuskan G.A."/>
            <person name="Henrissat B."/>
            <person name="Van de Peer Y."/>
            <person name="Rouze P."/>
            <person name="Ellis J.G."/>
            <person name="Dodds P.N."/>
            <person name="Schein J.E."/>
            <person name="Zhong S."/>
            <person name="Hamelin R.C."/>
            <person name="Grigoriev I.V."/>
            <person name="Szabo L.J."/>
            <person name="Martin F."/>
        </authorList>
    </citation>
    <scope>NUCLEOTIDE SEQUENCE [LARGE SCALE GENOMIC DNA]</scope>
    <source>
        <strain evidence="3">98AG31 / pathotype 3-4-7</strain>
    </source>
</reference>
<feature type="transmembrane region" description="Helical" evidence="1">
    <location>
        <begin position="73"/>
        <end position="93"/>
    </location>
</feature>
<gene>
    <name evidence="2" type="ORF">MELLADRAFT_63694</name>
</gene>
<evidence type="ECO:0000313" key="2">
    <source>
        <dbReference type="EMBL" id="EGG06008.1"/>
    </source>
</evidence>
<dbReference type="GeneID" id="18930135"/>
<dbReference type="EMBL" id="GL883110">
    <property type="protein sequence ID" value="EGG06008.1"/>
    <property type="molecule type" value="Genomic_DNA"/>
</dbReference>
<feature type="transmembrane region" description="Helical" evidence="1">
    <location>
        <begin position="113"/>
        <end position="134"/>
    </location>
</feature>
<dbReference type="VEuPathDB" id="FungiDB:MELLADRAFT_63694"/>
<dbReference type="OrthoDB" id="167398at2759"/>
<evidence type="ECO:0000313" key="3">
    <source>
        <dbReference type="Proteomes" id="UP000001072"/>
    </source>
</evidence>
<evidence type="ECO:0000256" key="1">
    <source>
        <dbReference type="SAM" id="Phobius"/>
    </source>
</evidence>
<sequence length="140" mass="15677">MGKPGDQGSILSELALNFVILSRRSAFNRAISFEMNITFHKFMGFALAFFTAIHIATHMANFTQLTIKTHTRVVGFIGANFSTGPGATGWIMTRLLWLSWFGKLEKLLEELDVNAFGILDIFLLSSLLIGNYFVRSFAFC</sequence>
<dbReference type="Proteomes" id="UP000001072">
    <property type="component" value="Unassembled WGS sequence"/>
</dbReference>